<keyword evidence="4" id="KW-1185">Reference proteome</keyword>
<dbReference type="OrthoDB" id="2339265at2759"/>
<comment type="caution">
    <text evidence="3">The sequence shown here is derived from an EMBL/GenBank/DDBJ whole genome shotgun (WGS) entry which is preliminary data.</text>
</comment>
<dbReference type="AlphaFoldDB" id="A0A9N9D0L3"/>
<keyword evidence="1" id="KW-0812">Transmembrane</keyword>
<dbReference type="InterPro" id="IPR011009">
    <property type="entry name" value="Kinase-like_dom_sf"/>
</dbReference>
<feature type="domain" description="Protein kinase" evidence="2">
    <location>
        <begin position="336"/>
        <end position="412"/>
    </location>
</feature>
<dbReference type="InterPro" id="IPR000719">
    <property type="entry name" value="Prot_kinase_dom"/>
</dbReference>
<dbReference type="GO" id="GO:0005524">
    <property type="term" value="F:ATP binding"/>
    <property type="evidence" value="ECO:0007669"/>
    <property type="project" value="InterPro"/>
</dbReference>
<feature type="transmembrane region" description="Helical" evidence="1">
    <location>
        <begin position="177"/>
        <end position="197"/>
    </location>
</feature>
<reference evidence="3" key="1">
    <citation type="submission" date="2021-06" db="EMBL/GenBank/DDBJ databases">
        <authorList>
            <person name="Kallberg Y."/>
            <person name="Tangrot J."/>
            <person name="Rosling A."/>
        </authorList>
    </citation>
    <scope>NUCLEOTIDE SEQUENCE</scope>
    <source>
        <strain evidence="3">IA702</strain>
    </source>
</reference>
<name>A0A9N9D0L3_9GLOM</name>
<organism evidence="3 4">
    <name type="scientific">Paraglomus occultum</name>
    <dbReference type="NCBI Taxonomy" id="144539"/>
    <lineage>
        <taxon>Eukaryota</taxon>
        <taxon>Fungi</taxon>
        <taxon>Fungi incertae sedis</taxon>
        <taxon>Mucoromycota</taxon>
        <taxon>Glomeromycotina</taxon>
        <taxon>Glomeromycetes</taxon>
        <taxon>Paraglomerales</taxon>
        <taxon>Paraglomeraceae</taxon>
        <taxon>Paraglomus</taxon>
    </lineage>
</organism>
<dbReference type="SUPFAM" id="SSF56112">
    <property type="entry name" value="Protein kinase-like (PK-like)"/>
    <property type="match status" value="1"/>
</dbReference>
<keyword evidence="1" id="KW-0472">Membrane</keyword>
<protein>
    <submittedName>
        <fullName evidence="3">6638_t:CDS:1</fullName>
    </submittedName>
</protein>
<dbReference type="Pfam" id="PF00069">
    <property type="entry name" value="Pkinase"/>
    <property type="match status" value="1"/>
</dbReference>
<accession>A0A9N9D0L3</accession>
<evidence type="ECO:0000313" key="3">
    <source>
        <dbReference type="EMBL" id="CAG8620871.1"/>
    </source>
</evidence>
<evidence type="ECO:0000313" key="4">
    <source>
        <dbReference type="Proteomes" id="UP000789572"/>
    </source>
</evidence>
<evidence type="ECO:0000256" key="1">
    <source>
        <dbReference type="SAM" id="Phobius"/>
    </source>
</evidence>
<evidence type="ECO:0000259" key="2">
    <source>
        <dbReference type="Pfam" id="PF00069"/>
    </source>
</evidence>
<proteinExistence type="predicted"/>
<dbReference type="EMBL" id="CAJVPJ010002423">
    <property type="protein sequence ID" value="CAG8620871.1"/>
    <property type="molecule type" value="Genomic_DNA"/>
</dbReference>
<dbReference type="GO" id="GO:0004672">
    <property type="term" value="F:protein kinase activity"/>
    <property type="evidence" value="ECO:0007669"/>
    <property type="project" value="InterPro"/>
</dbReference>
<feature type="non-terminal residue" evidence="3">
    <location>
        <position position="1"/>
    </location>
</feature>
<dbReference type="Gene3D" id="1.10.510.10">
    <property type="entry name" value="Transferase(Phosphotransferase) domain 1"/>
    <property type="match status" value="1"/>
</dbReference>
<sequence>NLLKRKADDDYYHALKKHAPSTFCHPKCWKDEQYSQKPLYLNHRPANAEGDPITLLHPLFATFYDDCKTIQPTRTDAKFVMEITDHMPEAFADENARMIKFHEIYYKHYKMQLNQVKVGNCTTDGSGFDTAGHLLVVNLEVKPELGLGNGCPYIQGASYYGIYIANLAKSFKTQTRLPCFLLYLAGPYIGIAGIILADSVTCSPLTPVLPLLHLCHDKQAMFQLAQTFHALNKAVVSLQGVYNQGPPQISPTQRSFPYINSFKTLDGQMLEFNYKSKLHGLVFHVERSNDYSCTLPKDLLVKFAQDYGVNAHEACAEMGIAPQLFGCYSVLGGWKVVVMEYMKDDYSNLAEEYYEPSSVDEIKKSVKEKVEKMHAKGFVHGDLRQVNILRQKNNGNIVLVDFDWAGRIHEAKYPLYMNPNLPRHPDATDLGEITTEHDLWMVEHLFPKTKAFTQ</sequence>
<keyword evidence="1" id="KW-1133">Transmembrane helix</keyword>
<dbReference type="Proteomes" id="UP000789572">
    <property type="component" value="Unassembled WGS sequence"/>
</dbReference>
<gene>
    <name evidence="3" type="ORF">POCULU_LOCUS8411</name>
</gene>